<keyword evidence="1" id="KW-1133">Transmembrane helix</keyword>
<evidence type="ECO:0008006" key="4">
    <source>
        <dbReference type="Google" id="ProtNLM"/>
    </source>
</evidence>
<dbReference type="RefSeq" id="WP_128830718.1">
    <property type="nucleotide sequence ID" value="NZ_BATN01000021.1"/>
</dbReference>
<feature type="transmembrane region" description="Helical" evidence="1">
    <location>
        <begin position="300"/>
        <end position="319"/>
    </location>
</feature>
<gene>
    <name evidence="2" type="ORF">H5V43_11160</name>
</gene>
<feature type="transmembrane region" description="Helical" evidence="1">
    <location>
        <begin position="82"/>
        <end position="103"/>
    </location>
</feature>
<name>A0A7M2GDC1_SPHSA</name>
<accession>A0A7M2GDC1</accession>
<protein>
    <recommendedName>
        <fullName evidence="4">Glycosyltransferase RgtA/B/C/D-like domain-containing protein</fullName>
    </recommendedName>
</protein>
<feature type="transmembrane region" description="Helical" evidence="1">
    <location>
        <begin position="115"/>
        <end position="133"/>
    </location>
</feature>
<sequence length="456" mass="52402">MKLKEDWLACSFIIVLQLSLIWTHVPWQDEWQALQIATSSPTLAALAEHLRYEGHPPLWYIFLRFIAFAVGNGLALKIAATFCGLITIFIVFSFTNQALWLRVCVLLSEPILFEFNTISRSGSLGIMIIFAVVRFWNKRAFWVLIGLLPLTDFLFGVVSIVFLSLRWREMFHWRVAPWFISGVVAAISVIPPSDIVPALHPSSLYWDAFGWFSRMGQLVFPFQPRWNAFYLINALMFPILIYMIHQQLFWIERLYFFVFLFVTFLFSIFVYPLLLRHLMIISILFVALSLRREMTTLVRVWIVGLACLGIATATMNFLLPFDTAPKMASIIRRKGLENAPWVGAPQSLPQAVFAELDLPFQRVGADCASTFTRWNFPHVLNDTSALSKWLVQREQQGGFYLLSSVELDRNAVARVDAGYDSIPYYIYSFGDPKRGERVPPCFNVRHARADSSDARL</sequence>
<feature type="transmembrane region" description="Helical" evidence="1">
    <location>
        <begin position="7"/>
        <end position="25"/>
    </location>
</feature>
<feature type="transmembrane region" description="Helical" evidence="1">
    <location>
        <begin position="140"/>
        <end position="163"/>
    </location>
</feature>
<feature type="transmembrane region" description="Helical" evidence="1">
    <location>
        <begin position="175"/>
        <end position="192"/>
    </location>
</feature>
<keyword evidence="1" id="KW-0812">Transmembrane</keyword>
<reference evidence="3" key="1">
    <citation type="submission" date="2020-08" db="EMBL/GenBank/DDBJ databases">
        <title>Complete genome sequence of Sphingobium barthaii strain KK22, a high-molecular-weight polycyclic aromatic hydrocarbon-degrading soil bacterium.</title>
        <authorList>
            <person name="Mori J.F."/>
            <person name="Kanaly R.A."/>
        </authorList>
    </citation>
    <scope>NUCLEOTIDE SEQUENCE [LARGE SCALE GENOMIC DNA]</scope>
    <source>
        <strain evidence="3">KK22</strain>
    </source>
</reference>
<dbReference type="Proteomes" id="UP000593663">
    <property type="component" value="Chromosome 1"/>
</dbReference>
<organism evidence="2 3">
    <name type="scientific">Sphingobium fuliginis (strain ATCC 27551)</name>
    <dbReference type="NCBI Taxonomy" id="336203"/>
    <lineage>
        <taxon>Bacteria</taxon>
        <taxon>Pseudomonadati</taxon>
        <taxon>Pseudomonadota</taxon>
        <taxon>Alphaproteobacteria</taxon>
        <taxon>Sphingomonadales</taxon>
        <taxon>Sphingomonadaceae</taxon>
        <taxon>Sphingobium</taxon>
    </lineage>
</organism>
<feature type="transmembrane region" description="Helical" evidence="1">
    <location>
        <begin position="256"/>
        <end position="288"/>
    </location>
</feature>
<evidence type="ECO:0000313" key="3">
    <source>
        <dbReference type="Proteomes" id="UP000593663"/>
    </source>
</evidence>
<dbReference type="EMBL" id="CP060035">
    <property type="protein sequence ID" value="QOT70690.1"/>
    <property type="molecule type" value="Genomic_DNA"/>
</dbReference>
<keyword evidence="1" id="KW-0472">Membrane</keyword>
<evidence type="ECO:0000256" key="1">
    <source>
        <dbReference type="SAM" id="Phobius"/>
    </source>
</evidence>
<evidence type="ECO:0000313" key="2">
    <source>
        <dbReference type="EMBL" id="QOT70690.1"/>
    </source>
</evidence>
<feature type="transmembrane region" description="Helical" evidence="1">
    <location>
        <begin position="228"/>
        <end position="244"/>
    </location>
</feature>
<dbReference type="AlphaFoldDB" id="A0A7M2GDC1"/>
<proteinExistence type="predicted"/>
<dbReference type="KEGG" id="sbar:H5V43_11160"/>
<feature type="transmembrane region" description="Helical" evidence="1">
    <location>
        <begin position="58"/>
        <end position="75"/>
    </location>
</feature>